<gene>
    <name evidence="1" type="ORF">Ctob_005585</name>
</gene>
<evidence type="ECO:0008006" key="3">
    <source>
        <dbReference type="Google" id="ProtNLM"/>
    </source>
</evidence>
<organism evidence="1 2">
    <name type="scientific">Chrysochromulina tobinii</name>
    <dbReference type="NCBI Taxonomy" id="1460289"/>
    <lineage>
        <taxon>Eukaryota</taxon>
        <taxon>Haptista</taxon>
        <taxon>Haptophyta</taxon>
        <taxon>Prymnesiophyceae</taxon>
        <taxon>Prymnesiales</taxon>
        <taxon>Chrysochromulinaceae</taxon>
        <taxon>Chrysochromulina</taxon>
    </lineage>
</organism>
<dbReference type="Proteomes" id="UP000037460">
    <property type="component" value="Unassembled WGS sequence"/>
</dbReference>
<comment type="caution">
    <text evidence="1">The sequence shown here is derived from an EMBL/GenBank/DDBJ whole genome shotgun (WGS) entry which is preliminary data.</text>
</comment>
<name>A0A0M0JQZ2_9EUKA</name>
<evidence type="ECO:0000313" key="2">
    <source>
        <dbReference type="Proteomes" id="UP000037460"/>
    </source>
</evidence>
<evidence type="ECO:0000313" key="1">
    <source>
        <dbReference type="EMBL" id="KOO28727.1"/>
    </source>
</evidence>
<accession>A0A0M0JQZ2</accession>
<reference evidence="2" key="1">
    <citation type="journal article" date="2015" name="PLoS Genet.">
        <title>Genome Sequence and Transcriptome Analyses of Chrysochromulina tobin: Metabolic Tools for Enhanced Algal Fitness in the Prominent Order Prymnesiales (Haptophyceae).</title>
        <authorList>
            <person name="Hovde B.T."/>
            <person name="Deodato C.R."/>
            <person name="Hunsperger H.M."/>
            <person name="Ryken S.A."/>
            <person name="Yost W."/>
            <person name="Jha R.K."/>
            <person name="Patterson J."/>
            <person name="Monnat R.J. Jr."/>
            <person name="Barlow S.B."/>
            <person name="Starkenburg S.R."/>
            <person name="Cattolico R.A."/>
        </authorList>
    </citation>
    <scope>NUCLEOTIDE SEQUENCE</scope>
    <source>
        <strain evidence="2">CCMP291</strain>
    </source>
</reference>
<dbReference type="AlphaFoldDB" id="A0A0M0JQZ2"/>
<dbReference type="EMBL" id="JWZX01002521">
    <property type="protein sequence ID" value="KOO28727.1"/>
    <property type="molecule type" value="Genomic_DNA"/>
</dbReference>
<keyword evidence="2" id="KW-1185">Reference proteome</keyword>
<dbReference type="OrthoDB" id="1903705at2759"/>
<dbReference type="PANTHER" id="PTHR31469:SF8">
    <property type="entry name" value="OS07G0641000 PROTEIN"/>
    <property type="match status" value="1"/>
</dbReference>
<sequence>MDSSAQCLLEFHPWLSDRVMGLNHQLAALSCAIAEAVALNRTLVFPEALCISVKHELRWHAKGRQPSPGCVGEKGVTGFSVPTSTLIDLDGIRRLVPIELRRLDIHPPPPASHDATNVDRTWTTDRIARDLPCSRAPFVRRRVSGYWFRPCSYNLVQCDALSAVLDAAVGARGELYRRRSSCGLAVHMLRSGLFYAAPIRAAAAAVRHALGGWYAAVHVRRSDRLRVGYGCGDAATCAEAAALTGADALLARLGLWYPPGTPLYVGSTEPPSYFEQLRRRYNLTFAEDLSALRGTPVAS</sequence>
<dbReference type="PANTHER" id="PTHR31469">
    <property type="entry name" value="OS07G0633600 PROTEIN"/>
    <property type="match status" value="1"/>
</dbReference>
<protein>
    <recommendedName>
        <fullName evidence="3">O-fucosyltransferase family protein</fullName>
    </recommendedName>
</protein>
<proteinExistence type="predicted"/>